<dbReference type="EMBL" id="JACOOW010000006">
    <property type="protein sequence ID" value="MBC5656665.1"/>
    <property type="molecule type" value="Genomic_DNA"/>
</dbReference>
<comment type="cofactor">
    <cofactor evidence="1 11">
        <name>[4Fe-4S] cluster</name>
        <dbReference type="ChEBI" id="CHEBI:49883"/>
    </cofactor>
</comment>
<evidence type="ECO:0000256" key="4">
    <source>
        <dbReference type="ARBA" id="ARBA00022432"/>
    </source>
</evidence>
<keyword evidence="4 11" id="KW-0312">Gluconeogenesis</keyword>
<keyword evidence="9 11" id="KW-0456">Lyase</keyword>
<keyword evidence="5 11" id="KW-0004">4Fe-4S</keyword>
<comment type="catalytic activity">
    <reaction evidence="10 11">
        <text>L-serine = pyruvate + NH4(+)</text>
        <dbReference type="Rhea" id="RHEA:19169"/>
        <dbReference type="ChEBI" id="CHEBI:15361"/>
        <dbReference type="ChEBI" id="CHEBI:28938"/>
        <dbReference type="ChEBI" id="CHEBI:33384"/>
        <dbReference type="EC" id="4.3.1.17"/>
    </reaction>
</comment>
<evidence type="ECO:0000256" key="5">
    <source>
        <dbReference type="ARBA" id="ARBA00022485"/>
    </source>
</evidence>
<organism evidence="13 14">
    <name type="scientific">Clostridium segne</name>
    <dbReference type="NCBI Taxonomy" id="2763038"/>
    <lineage>
        <taxon>Bacteria</taxon>
        <taxon>Bacillati</taxon>
        <taxon>Bacillota</taxon>
        <taxon>Clostridia</taxon>
        <taxon>Eubacteriales</taxon>
        <taxon>Clostridiaceae</taxon>
        <taxon>Clostridium</taxon>
    </lineage>
</organism>
<dbReference type="GO" id="GO:0003941">
    <property type="term" value="F:L-serine ammonia-lyase activity"/>
    <property type="evidence" value="ECO:0007669"/>
    <property type="project" value="UniProtKB-UniRule"/>
</dbReference>
<dbReference type="RefSeq" id="WP_186854877.1">
    <property type="nucleotide sequence ID" value="NZ_JACOOW010000006.1"/>
</dbReference>
<dbReference type="PANTHER" id="PTHR30182">
    <property type="entry name" value="L-SERINE DEHYDRATASE"/>
    <property type="match status" value="1"/>
</dbReference>
<evidence type="ECO:0000256" key="6">
    <source>
        <dbReference type="ARBA" id="ARBA00022723"/>
    </source>
</evidence>
<evidence type="ECO:0000256" key="9">
    <source>
        <dbReference type="ARBA" id="ARBA00023239"/>
    </source>
</evidence>
<dbReference type="NCBIfam" id="TIGR00718">
    <property type="entry name" value="sda_alpha"/>
    <property type="match status" value="1"/>
</dbReference>
<evidence type="ECO:0000259" key="12">
    <source>
        <dbReference type="Pfam" id="PF03313"/>
    </source>
</evidence>
<gene>
    <name evidence="13" type="primary">sdaAA</name>
    <name evidence="13" type="ORF">H8S19_06225</name>
</gene>
<dbReference type="InterPro" id="IPR004642">
    <property type="entry name" value="Ser_deHydtase_asu"/>
</dbReference>
<evidence type="ECO:0000256" key="8">
    <source>
        <dbReference type="ARBA" id="ARBA00023014"/>
    </source>
</evidence>
<name>A0AAW3X5Q0_9CLOT</name>
<evidence type="ECO:0000256" key="10">
    <source>
        <dbReference type="ARBA" id="ARBA00049406"/>
    </source>
</evidence>
<evidence type="ECO:0000256" key="11">
    <source>
        <dbReference type="RuleBase" id="RU366059"/>
    </source>
</evidence>
<keyword evidence="7 11" id="KW-0408">Iron</keyword>
<reference evidence="13 14" key="1">
    <citation type="submission" date="2020-08" db="EMBL/GenBank/DDBJ databases">
        <title>Genome public.</title>
        <authorList>
            <person name="Liu C."/>
            <person name="Sun Q."/>
        </authorList>
    </citation>
    <scope>NUCLEOTIDE SEQUENCE [LARGE SCALE GENOMIC DNA]</scope>
    <source>
        <strain evidence="13 14">BX14</strain>
    </source>
</reference>
<evidence type="ECO:0000256" key="2">
    <source>
        <dbReference type="ARBA" id="ARBA00004742"/>
    </source>
</evidence>
<keyword evidence="8 11" id="KW-0411">Iron-sulfur</keyword>
<dbReference type="InterPro" id="IPR005130">
    <property type="entry name" value="Ser_deHydtase-like_asu"/>
</dbReference>
<dbReference type="InterPro" id="IPR051318">
    <property type="entry name" value="Fe-S_L-Ser"/>
</dbReference>
<sequence>MLYHSVNDLIRLANEYQIPLWKVVLLADVQERQVTVEESFETMRQMYQAMRQADQEYDGSIVSASGMAGGDGEKLHAYNASGRSLAGGYMGLVMEKAVKMGESNACMKRIVAAPTAGACGVIPAVFLSYEEYCKETENRMVEALFVSAGIGAVIAENASIAGASGGCQAEIGSASAMAAGGLAYLQGGDAECIANAAAFALKNMLGLTCDPVCGLVEVPCIKRNSAGAVNAAVSAQMAMAGIKSAIPADEVVDSMRRIGNALPAALRETSEGGLAVTESARKIAERMGKKEHIA</sequence>
<evidence type="ECO:0000313" key="14">
    <source>
        <dbReference type="Proteomes" id="UP000653904"/>
    </source>
</evidence>
<protein>
    <recommendedName>
        <fullName evidence="11">L-serine dehydratase</fullName>
        <ecNumber evidence="11">4.3.1.17</ecNumber>
    </recommendedName>
</protein>
<dbReference type="GO" id="GO:0046872">
    <property type="term" value="F:metal ion binding"/>
    <property type="evidence" value="ECO:0007669"/>
    <property type="project" value="UniProtKB-KW"/>
</dbReference>
<comment type="pathway">
    <text evidence="2">Carbohydrate biosynthesis; gluconeogenesis.</text>
</comment>
<dbReference type="EC" id="4.3.1.17" evidence="11"/>
<keyword evidence="6 11" id="KW-0479">Metal-binding</keyword>
<comment type="caution">
    <text evidence="13">The sequence shown here is derived from an EMBL/GenBank/DDBJ whole genome shotgun (WGS) entry which is preliminary data.</text>
</comment>
<evidence type="ECO:0000256" key="1">
    <source>
        <dbReference type="ARBA" id="ARBA00001966"/>
    </source>
</evidence>
<dbReference type="AlphaFoldDB" id="A0AAW3X5Q0"/>
<evidence type="ECO:0000256" key="3">
    <source>
        <dbReference type="ARBA" id="ARBA00008636"/>
    </source>
</evidence>
<dbReference type="PANTHER" id="PTHR30182:SF1">
    <property type="entry name" value="L-SERINE DEHYDRATASE 1"/>
    <property type="match status" value="1"/>
</dbReference>
<evidence type="ECO:0000313" key="13">
    <source>
        <dbReference type="EMBL" id="MBC5656665.1"/>
    </source>
</evidence>
<dbReference type="GO" id="GO:0051539">
    <property type="term" value="F:4 iron, 4 sulfur cluster binding"/>
    <property type="evidence" value="ECO:0007669"/>
    <property type="project" value="UniProtKB-UniRule"/>
</dbReference>
<dbReference type="Proteomes" id="UP000653904">
    <property type="component" value="Unassembled WGS sequence"/>
</dbReference>
<proteinExistence type="inferred from homology"/>
<evidence type="ECO:0000256" key="7">
    <source>
        <dbReference type="ARBA" id="ARBA00023004"/>
    </source>
</evidence>
<keyword evidence="14" id="KW-1185">Reference proteome</keyword>
<dbReference type="GO" id="GO:0006094">
    <property type="term" value="P:gluconeogenesis"/>
    <property type="evidence" value="ECO:0007669"/>
    <property type="project" value="UniProtKB-KW"/>
</dbReference>
<comment type="similarity">
    <text evidence="3 11">Belongs to the iron-sulfur dependent L-serine dehydratase family.</text>
</comment>
<dbReference type="Pfam" id="PF03313">
    <property type="entry name" value="SDH_alpha"/>
    <property type="match status" value="1"/>
</dbReference>
<feature type="domain" description="Serine dehydratase-like alpha subunit" evidence="12">
    <location>
        <begin position="16"/>
        <end position="275"/>
    </location>
</feature>
<accession>A0AAW3X5Q0</accession>